<reference evidence="3" key="1">
    <citation type="submission" date="2009-10" db="EMBL/GenBank/DDBJ databases">
        <title>The genome sequence of Streptomyces sviceus strain ATCC 29083.</title>
        <authorList>
            <consortium name="The Broad Institute Genome Sequencing Platform"/>
            <consortium name="Broad Institute Microbial Sequencing Center"/>
            <person name="Fischbach M."/>
            <person name="Godfrey P."/>
            <person name="Ward D."/>
            <person name="Young S."/>
            <person name="Zeng Q."/>
            <person name="Koehrsen M."/>
            <person name="Alvarado L."/>
            <person name="Berlin A.M."/>
            <person name="Bochicchio J."/>
            <person name="Borenstein D."/>
            <person name="Chapman S.B."/>
            <person name="Chen Z."/>
            <person name="Engels R."/>
            <person name="Freedman E."/>
            <person name="Gellesch M."/>
            <person name="Goldberg J."/>
            <person name="Griggs A."/>
            <person name="Gujja S."/>
            <person name="Heilman E.R."/>
            <person name="Heiman D.I."/>
            <person name="Hepburn T.A."/>
            <person name="Howarth C."/>
            <person name="Jen D."/>
            <person name="Larson L."/>
            <person name="Lewis B."/>
            <person name="Mehta T."/>
            <person name="Park D."/>
            <person name="Pearson M."/>
            <person name="Richards J."/>
            <person name="Roberts A."/>
            <person name="Saif S."/>
            <person name="Shea T.D."/>
            <person name="Shenoy N."/>
            <person name="Sisk P."/>
            <person name="Stolte C."/>
            <person name="Sykes S.N."/>
            <person name="Thomson T."/>
            <person name="Walk T."/>
            <person name="White J."/>
            <person name="Yandava C."/>
            <person name="Straight P."/>
            <person name="Clardy J."/>
            <person name="Hung D."/>
            <person name="Kolter R."/>
            <person name="Mekalanos J."/>
            <person name="Walker S."/>
            <person name="Walsh C.T."/>
            <person name="Wieland-Brown L.C."/>
            <person name="Haas B."/>
            <person name="Nusbaum C."/>
            <person name="Birren B."/>
        </authorList>
    </citation>
    <scope>NUCLEOTIDE SEQUENCE [LARGE SCALE GENOMIC DNA]</scope>
    <source>
        <strain evidence="3">ATCC 29083</strain>
    </source>
</reference>
<gene>
    <name evidence="3" type="ORF">SSEG_09128</name>
</gene>
<dbReference type="Proteomes" id="UP000002785">
    <property type="component" value="Chromosome"/>
</dbReference>
<name>B5HUQ9_STRX2</name>
<dbReference type="SUPFAM" id="SSF51735">
    <property type="entry name" value="NAD(P)-binding Rossmann-fold domains"/>
    <property type="match status" value="1"/>
</dbReference>
<dbReference type="PANTHER" id="PTHR14239">
    <property type="entry name" value="DUDULIN-RELATED"/>
    <property type="match status" value="1"/>
</dbReference>
<accession>B5HUQ9</accession>
<proteinExistence type="predicted"/>
<evidence type="ECO:0000256" key="1">
    <source>
        <dbReference type="ARBA" id="ARBA00023002"/>
    </source>
</evidence>
<dbReference type="HOGENOM" id="CLU_076368_2_1_11"/>
<dbReference type="eggNOG" id="COG2085">
    <property type="taxonomic scope" value="Bacteria"/>
</dbReference>
<dbReference type="Gene3D" id="3.40.50.720">
    <property type="entry name" value="NAD(P)-binding Rossmann-like Domain"/>
    <property type="match status" value="1"/>
</dbReference>
<dbReference type="RefSeq" id="WP_007387129.1">
    <property type="nucleotide sequence ID" value="NZ_CM000951.1"/>
</dbReference>
<organism evidence="3 4">
    <name type="scientific">Streptomyces sviceus (strain ATCC 29083 / DSM 924 / JCM 4929 / NBRC 13980 / NCIMB 11184 / NRRL 5439 / UC 5370)</name>
    <dbReference type="NCBI Taxonomy" id="463191"/>
    <lineage>
        <taxon>Bacteria</taxon>
        <taxon>Bacillati</taxon>
        <taxon>Actinomycetota</taxon>
        <taxon>Actinomycetes</taxon>
        <taxon>Kitasatosporales</taxon>
        <taxon>Streptomycetaceae</taxon>
        <taxon>Streptomyces</taxon>
    </lineage>
</organism>
<dbReference type="OrthoDB" id="5738121at2"/>
<keyword evidence="4" id="KW-1185">Reference proteome</keyword>
<dbReference type="AlphaFoldDB" id="B5HUQ9"/>
<dbReference type="GO" id="GO:0016491">
    <property type="term" value="F:oxidoreductase activity"/>
    <property type="evidence" value="ECO:0007669"/>
    <property type="project" value="UniProtKB-KW"/>
</dbReference>
<dbReference type="PANTHER" id="PTHR14239:SF10">
    <property type="entry name" value="REDUCTASE"/>
    <property type="match status" value="1"/>
</dbReference>
<evidence type="ECO:0000313" key="4">
    <source>
        <dbReference type="Proteomes" id="UP000002785"/>
    </source>
</evidence>
<dbReference type="EMBL" id="CM000951">
    <property type="protein sequence ID" value="EDY56564.1"/>
    <property type="molecule type" value="Genomic_DNA"/>
</dbReference>
<keyword evidence="1" id="KW-0560">Oxidoreductase</keyword>
<protein>
    <submittedName>
        <fullName evidence="3">NADPH-dependent F420 reductase</fullName>
    </submittedName>
</protein>
<dbReference type="InterPro" id="IPR036291">
    <property type="entry name" value="NAD(P)-bd_dom_sf"/>
</dbReference>
<dbReference type="InterPro" id="IPR028939">
    <property type="entry name" value="P5C_Rdtase_cat_N"/>
</dbReference>
<evidence type="ECO:0000259" key="2">
    <source>
        <dbReference type="Pfam" id="PF03807"/>
    </source>
</evidence>
<dbReference type="InterPro" id="IPR051267">
    <property type="entry name" value="STEAP_metalloreductase"/>
</dbReference>
<evidence type="ECO:0000313" key="3">
    <source>
        <dbReference type="EMBL" id="EDY56564.1"/>
    </source>
</evidence>
<sequence>MKITIVGAGNMARGIATRALAGGHTVTITAKDPGKAVRLVDELRGHATGEGRIAAADASAVDTADIVVLAVPFDAAKQLAAAYGERLSGKVLVDISNPVDASLDALVVAPGTSAAEEITEAVAPGTRVVKAFNTTFATTLIAGEVNGTVLDVFIAGDDEAARKQVADLVTSGGLNPVDVGALRHARELEGFQLLHMALQIREAGHGWASTIKIVAPEP</sequence>
<feature type="domain" description="Pyrroline-5-carboxylate reductase catalytic N-terminal" evidence="2">
    <location>
        <begin position="2"/>
        <end position="98"/>
    </location>
</feature>
<dbReference type="Pfam" id="PF03807">
    <property type="entry name" value="F420_oxidored"/>
    <property type="match status" value="1"/>
</dbReference>